<evidence type="ECO:0008006" key="5">
    <source>
        <dbReference type="Google" id="ProtNLM"/>
    </source>
</evidence>
<dbReference type="OrthoDB" id="4428523at2"/>
<evidence type="ECO:0000313" key="4">
    <source>
        <dbReference type="Proteomes" id="UP000619512"/>
    </source>
</evidence>
<organism evidence="1 4">
    <name type="scientific">Pseudoduganella plicata</name>
    <dbReference type="NCBI Taxonomy" id="321984"/>
    <lineage>
        <taxon>Bacteria</taxon>
        <taxon>Pseudomonadati</taxon>
        <taxon>Pseudomonadota</taxon>
        <taxon>Betaproteobacteria</taxon>
        <taxon>Burkholderiales</taxon>
        <taxon>Oxalobacteraceae</taxon>
        <taxon>Telluria group</taxon>
        <taxon>Pseudoduganella</taxon>
    </lineage>
</organism>
<gene>
    <name evidence="2" type="ORF">E1742_21305</name>
    <name evidence="1" type="ORF">GCM10007388_13600</name>
</gene>
<proteinExistence type="predicted"/>
<evidence type="ECO:0000313" key="3">
    <source>
        <dbReference type="Proteomes" id="UP000294359"/>
    </source>
</evidence>
<evidence type="ECO:0000313" key="1">
    <source>
        <dbReference type="EMBL" id="GGY82034.1"/>
    </source>
</evidence>
<sequence length="247" mass="27769">MSSENDTFLPRGAMAFPGPELVFSEDQQDLASYLLPLLSVRLDDIRPSDPAWRGFLHVLAPAEPVYGVIGGETEHAHAPLLRPNWIGFTVKDGRYSLAGDPRFFVSHPDNRDLELQESTRADILKGRDEAFAMLAAARERYERDGTLQRVDWDEPGEEPQPQEWVEQYGGPVDALGNWVELGDFPMSFEDSSDGGEAEQYAYPVSPAGHRFHHVVTIPGHCYLPDQPCILLFFEPIEQLALLTFDWS</sequence>
<dbReference type="Proteomes" id="UP000294359">
    <property type="component" value="Chromosome"/>
</dbReference>
<reference evidence="1" key="3">
    <citation type="submission" date="2022-12" db="EMBL/GenBank/DDBJ databases">
        <authorList>
            <person name="Sun Q."/>
            <person name="Kim S."/>
        </authorList>
    </citation>
    <scope>NUCLEOTIDE SEQUENCE</scope>
    <source>
        <strain evidence="1">KCTC 12344</strain>
    </source>
</reference>
<dbReference type="EMBL" id="CP038026">
    <property type="protein sequence ID" value="QBQ38430.1"/>
    <property type="molecule type" value="Genomic_DNA"/>
</dbReference>
<reference evidence="1" key="1">
    <citation type="journal article" date="2014" name="Int. J. Syst. Evol. Microbiol.">
        <title>Complete genome sequence of Corynebacterium casei LMG S-19264T (=DSM 44701T), isolated from a smear-ripened cheese.</title>
        <authorList>
            <consortium name="US DOE Joint Genome Institute (JGI-PGF)"/>
            <person name="Walter F."/>
            <person name="Albersmeier A."/>
            <person name="Kalinowski J."/>
            <person name="Ruckert C."/>
        </authorList>
    </citation>
    <scope>NUCLEOTIDE SEQUENCE</scope>
    <source>
        <strain evidence="1">KCTC 12344</strain>
    </source>
</reference>
<reference evidence="2 3" key="2">
    <citation type="submission" date="2019-03" db="EMBL/GenBank/DDBJ databases">
        <title>Draft Genome Sequences of Six Type Strains of the Genus Massilia.</title>
        <authorList>
            <person name="Miess H."/>
            <person name="Frediansyhah A."/>
            <person name="Gross H."/>
        </authorList>
    </citation>
    <scope>NUCLEOTIDE SEQUENCE [LARGE SCALE GENOMIC DNA]</scope>
    <source>
        <strain evidence="2 3">DSM 17505</strain>
    </source>
</reference>
<dbReference type="Proteomes" id="UP000619512">
    <property type="component" value="Unassembled WGS sequence"/>
</dbReference>
<evidence type="ECO:0000313" key="2">
    <source>
        <dbReference type="EMBL" id="QBQ38430.1"/>
    </source>
</evidence>
<keyword evidence="3" id="KW-1185">Reference proteome</keyword>
<name>A0A4P7BJ37_9BURK</name>
<accession>A0A4P7BJ37</accession>
<protein>
    <recommendedName>
        <fullName evidence="5">DUF1963 domain-containing protein</fullName>
    </recommendedName>
</protein>
<dbReference type="RefSeq" id="WP_134387131.1">
    <property type="nucleotide sequence ID" value="NZ_BMWW01000002.1"/>
</dbReference>
<dbReference type="EMBL" id="BMWW01000002">
    <property type="protein sequence ID" value="GGY82034.1"/>
    <property type="molecule type" value="Genomic_DNA"/>
</dbReference>
<dbReference type="AlphaFoldDB" id="A0A4P7BJ37"/>